<accession>A0A9P4UM08</accession>
<feature type="signal peptide" evidence="6">
    <location>
        <begin position="1"/>
        <end position="15"/>
    </location>
</feature>
<feature type="domain" description="Peptidase A1" evidence="7">
    <location>
        <begin position="91"/>
        <end position="433"/>
    </location>
</feature>
<protein>
    <submittedName>
        <fullName evidence="8">Aspartyl protease</fullName>
    </submittedName>
</protein>
<name>A0A9P4UM08_9PEZI</name>
<evidence type="ECO:0000256" key="5">
    <source>
        <dbReference type="RuleBase" id="RU000454"/>
    </source>
</evidence>
<keyword evidence="9" id="KW-1185">Reference proteome</keyword>
<proteinExistence type="inferred from homology"/>
<dbReference type="InterPro" id="IPR033121">
    <property type="entry name" value="PEPTIDASE_A1"/>
</dbReference>
<dbReference type="InterPro" id="IPR001969">
    <property type="entry name" value="Aspartic_peptidase_AS"/>
</dbReference>
<evidence type="ECO:0000313" key="9">
    <source>
        <dbReference type="Proteomes" id="UP000799441"/>
    </source>
</evidence>
<sequence length="436" mass="45766">MLQVLLVSLAAVAGAVPTSNDVAKKVPVSKRAPVVERATGSVDYASYFSQLEHTLSKYHSSVNLPSSLLKSVTRRQAGKEPLQDQDPDIEYYGSGSVGATTPQTFTFDFDTGSSDIFVPGPQCNEAAGCVGSTKYDQGGQDEHNTTTVTYGSGQVSGENYFDDVTVAGLTAHHQNVISLTTAAGFSSSESNSLLGMAFSSIANSGQPTYFETLLKQGTVTTKEFAFYLGRSVDGTGDNSELALGGRDTAKFKGVVTFTPVTQQTYWQVALQSTVVNGKKPLLSSLGIDPTKGQAAIDTGTTIILAPTVATASIYSRIPGAFPVPLISGSPTITLWAYPCSANPSVAITFASKNFAIDPRDFNFGQLTPGLGDLLGNSTLSSILGDGSFCLGAIASGDLDPTQNLYVVGDTFLKNWYSIYSYTQNGGRPAVGFAKSV</sequence>
<keyword evidence="3 5" id="KW-0064">Aspartyl protease</keyword>
<comment type="caution">
    <text evidence="8">The sequence shown here is derived from an EMBL/GenBank/DDBJ whole genome shotgun (WGS) entry which is preliminary data.</text>
</comment>
<keyword evidence="2 5" id="KW-0645">Protease</keyword>
<dbReference type="PANTHER" id="PTHR47966:SF57">
    <property type="entry name" value="PEPTIDASE A1 DOMAIN-CONTAINING PROTEIN"/>
    <property type="match status" value="1"/>
</dbReference>
<dbReference type="CDD" id="cd05471">
    <property type="entry name" value="pepsin_like"/>
    <property type="match status" value="1"/>
</dbReference>
<dbReference type="GO" id="GO:0004190">
    <property type="term" value="F:aspartic-type endopeptidase activity"/>
    <property type="evidence" value="ECO:0007669"/>
    <property type="project" value="UniProtKB-KW"/>
</dbReference>
<dbReference type="Gene3D" id="2.40.70.10">
    <property type="entry name" value="Acid Proteases"/>
    <property type="match status" value="2"/>
</dbReference>
<dbReference type="GO" id="GO:0006508">
    <property type="term" value="P:proteolysis"/>
    <property type="evidence" value="ECO:0007669"/>
    <property type="project" value="UniProtKB-KW"/>
</dbReference>
<reference evidence="8" key="1">
    <citation type="journal article" date="2020" name="Stud. Mycol.">
        <title>101 Dothideomycetes genomes: a test case for predicting lifestyles and emergence of pathogens.</title>
        <authorList>
            <person name="Haridas S."/>
            <person name="Albert R."/>
            <person name="Binder M."/>
            <person name="Bloem J."/>
            <person name="Labutti K."/>
            <person name="Salamov A."/>
            <person name="Andreopoulos B."/>
            <person name="Baker S."/>
            <person name="Barry K."/>
            <person name="Bills G."/>
            <person name="Bluhm B."/>
            <person name="Cannon C."/>
            <person name="Castanera R."/>
            <person name="Culley D."/>
            <person name="Daum C."/>
            <person name="Ezra D."/>
            <person name="Gonzalez J."/>
            <person name="Henrissat B."/>
            <person name="Kuo A."/>
            <person name="Liang C."/>
            <person name="Lipzen A."/>
            <person name="Lutzoni F."/>
            <person name="Magnuson J."/>
            <person name="Mondo S."/>
            <person name="Nolan M."/>
            <person name="Ohm R."/>
            <person name="Pangilinan J."/>
            <person name="Park H.-J."/>
            <person name="Ramirez L."/>
            <person name="Alfaro M."/>
            <person name="Sun H."/>
            <person name="Tritt A."/>
            <person name="Yoshinaga Y."/>
            <person name="Zwiers L.-H."/>
            <person name="Turgeon B."/>
            <person name="Goodwin S."/>
            <person name="Spatafora J."/>
            <person name="Crous P."/>
            <person name="Grigoriev I."/>
        </authorList>
    </citation>
    <scope>NUCLEOTIDE SEQUENCE</scope>
    <source>
        <strain evidence="8">CBS 116435</strain>
    </source>
</reference>
<dbReference type="OrthoDB" id="660550at2759"/>
<dbReference type="AlphaFoldDB" id="A0A9P4UM08"/>
<dbReference type="SUPFAM" id="SSF50630">
    <property type="entry name" value="Acid proteases"/>
    <property type="match status" value="1"/>
</dbReference>
<keyword evidence="4 5" id="KW-0378">Hydrolase</keyword>
<dbReference type="PROSITE" id="PS00141">
    <property type="entry name" value="ASP_PROTEASE"/>
    <property type="match status" value="1"/>
</dbReference>
<dbReference type="InterPro" id="IPR021109">
    <property type="entry name" value="Peptidase_aspartic_dom_sf"/>
</dbReference>
<dbReference type="PRINTS" id="PR00792">
    <property type="entry name" value="PEPSIN"/>
</dbReference>
<evidence type="ECO:0000256" key="1">
    <source>
        <dbReference type="ARBA" id="ARBA00007447"/>
    </source>
</evidence>
<evidence type="ECO:0000313" key="8">
    <source>
        <dbReference type="EMBL" id="KAF2720717.1"/>
    </source>
</evidence>
<dbReference type="PANTHER" id="PTHR47966">
    <property type="entry name" value="BETA-SITE APP-CLEAVING ENZYME, ISOFORM A-RELATED"/>
    <property type="match status" value="1"/>
</dbReference>
<comment type="similarity">
    <text evidence="1 5">Belongs to the peptidase A1 family.</text>
</comment>
<dbReference type="FunFam" id="2.40.70.10:FF:000115">
    <property type="entry name" value="Lysosomal aspartic protease"/>
    <property type="match status" value="1"/>
</dbReference>
<dbReference type="InterPro" id="IPR034164">
    <property type="entry name" value="Pepsin-like_dom"/>
</dbReference>
<evidence type="ECO:0000256" key="3">
    <source>
        <dbReference type="ARBA" id="ARBA00022750"/>
    </source>
</evidence>
<evidence type="ECO:0000256" key="2">
    <source>
        <dbReference type="ARBA" id="ARBA00022670"/>
    </source>
</evidence>
<dbReference type="InterPro" id="IPR001461">
    <property type="entry name" value="Aspartic_peptidase_A1"/>
</dbReference>
<keyword evidence="6" id="KW-0732">Signal</keyword>
<dbReference type="EMBL" id="MU003797">
    <property type="protein sequence ID" value="KAF2720717.1"/>
    <property type="molecule type" value="Genomic_DNA"/>
</dbReference>
<evidence type="ECO:0000259" key="7">
    <source>
        <dbReference type="PROSITE" id="PS51767"/>
    </source>
</evidence>
<organism evidence="8 9">
    <name type="scientific">Polychaeton citri CBS 116435</name>
    <dbReference type="NCBI Taxonomy" id="1314669"/>
    <lineage>
        <taxon>Eukaryota</taxon>
        <taxon>Fungi</taxon>
        <taxon>Dikarya</taxon>
        <taxon>Ascomycota</taxon>
        <taxon>Pezizomycotina</taxon>
        <taxon>Dothideomycetes</taxon>
        <taxon>Dothideomycetidae</taxon>
        <taxon>Capnodiales</taxon>
        <taxon>Capnodiaceae</taxon>
        <taxon>Polychaeton</taxon>
    </lineage>
</organism>
<gene>
    <name evidence="8" type="ORF">K431DRAFT_225904</name>
</gene>
<evidence type="ECO:0000256" key="4">
    <source>
        <dbReference type="ARBA" id="ARBA00022801"/>
    </source>
</evidence>
<dbReference type="PROSITE" id="PS51767">
    <property type="entry name" value="PEPTIDASE_A1"/>
    <property type="match status" value="1"/>
</dbReference>
<dbReference type="Pfam" id="PF00026">
    <property type="entry name" value="Asp"/>
    <property type="match status" value="1"/>
</dbReference>
<evidence type="ECO:0000256" key="6">
    <source>
        <dbReference type="SAM" id="SignalP"/>
    </source>
</evidence>
<dbReference type="Proteomes" id="UP000799441">
    <property type="component" value="Unassembled WGS sequence"/>
</dbReference>
<feature type="chain" id="PRO_5040274455" evidence="6">
    <location>
        <begin position="16"/>
        <end position="436"/>
    </location>
</feature>